<protein>
    <submittedName>
        <fullName evidence="1">Malto-oligosyltrehalose synthase</fullName>
        <ecNumber evidence="1">5.4.99.15</ecNumber>
    </submittedName>
</protein>
<name>A0A8F5GWZ9_9CREN</name>
<evidence type="ECO:0000313" key="2">
    <source>
        <dbReference type="Proteomes" id="UP000693941"/>
    </source>
</evidence>
<dbReference type="EC" id="5.4.99.15" evidence="1"/>
<dbReference type="GO" id="GO:0047470">
    <property type="term" value="F:(1,4)-alpha-D-glucan 1-alpha-D-glucosylmutase activity"/>
    <property type="evidence" value="ECO:0007669"/>
    <property type="project" value="UniProtKB-EC"/>
</dbReference>
<sequence>MIIGTYRLQLNKGFTFYDTIENLDYFKELGVSHLPRGILVNQVNG</sequence>
<dbReference type="Gene3D" id="3.20.20.80">
    <property type="entry name" value="Glycosidases"/>
    <property type="match status" value="1"/>
</dbReference>
<keyword evidence="1" id="KW-0413">Isomerase</keyword>
<gene>
    <name evidence="1" type="ORF">J5U21_02260</name>
</gene>
<evidence type="ECO:0000313" key="1">
    <source>
        <dbReference type="EMBL" id="QXJ32609.1"/>
    </source>
</evidence>
<accession>A0A8F5GWZ9</accession>
<dbReference type="SUPFAM" id="SSF51445">
    <property type="entry name" value="(Trans)glycosidases"/>
    <property type="match status" value="1"/>
</dbReference>
<dbReference type="Proteomes" id="UP000693941">
    <property type="component" value="Chromosome"/>
</dbReference>
<dbReference type="InterPro" id="IPR017853">
    <property type="entry name" value="GH"/>
</dbReference>
<dbReference type="AlphaFoldDB" id="A0A8F5GWZ9"/>
<proteinExistence type="predicted"/>
<reference evidence="1" key="1">
    <citation type="journal article" date="2021" name="Environ. Microbiol.">
        <title>New insights into the diversity and evolution of the archaeal mobilome from three complete genomes of Saccharolobus shibatae.</title>
        <authorList>
            <person name="Medvedeva S."/>
            <person name="Brandt D."/>
            <person name="Cvirkaite-Krupovic V."/>
            <person name="Liu Y."/>
            <person name="Severinov K."/>
            <person name="Ishino S."/>
            <person name="Ishino Y."/>
            <person name="Prangishvili D."/>
            <person name="Kalinowski J."/>
            <person name="Krupovic M."/>
        </authorList>
    </citation>
    <scope>NUCLEOTIDE SEQUENCE</scope>
    <source>
        <strain evidence="1">BEU9</strain>
    </source>
</reference>
<organism evidence="1 2">
    <name type="scientific">Saccharolobus shibatae</name>
    <dbReference type="NCBI Taxonomy" id="2286"/>
    <lineage>
        <taxon>Archaea</taxon>
        <taxon>Thermoproteota</taxon>
        <taxon>Thermoprotei</taxon>
        <taxon>Sulfolobales</taxon>
        <taxon>Sulfolobaceae</taxon>
        <taxon>Saccharolobus</taxon>
    </lineage>
</organism>
<dbReference type="EMBL" id="CP077715">
    <property type="protein sequence ID" value="QXJ32609.1"/>
    <property type="molecule type" value="Genomic_DNA"/>
</dbReference>